<sequence>CKIEMKKVIFYGVEIDYCPKCLGFWFEEDELRRAKDEKDKDLSWLDIDLWQDKRKFKISQTQKYCPVCLTPLYSVRYADSQIQVDICSLCQGIWLDRGEFKKIIDYLKDKEKEEILENYFKNLIKEGLEVFTGPETFKSELSDFLIVLKLLNYKFIAQHPTISKLILGLPR</sequence>
<feature type="domain" description="Transcription factor zinc-finger" evidence="1">
    <location>
        <begin position="1"/>
        <end position="36"/>
    </location>
</feature>
<evidence type="ECO:0000259" key="1">
    <source>
        <dbReference type="Pfam" id="PF13453"/>
    </source>
</evidence>
<evidence type="ECO:0000313" key="2">
    <source>
        <dbReference type="EMBL" id="PIR90967.1"/>
    </source>
</evidence>
<organism evidence="2 3">
    <name type="scientific">bacterium (Candidatus Gribaldobacteria) CG10_big_fil_rev_8_21_14_0_10_37_46</name>
    <dbReference type="NCBI Taxonomy" id="2014276"/>
    <lineage>
        <taxon>Bacteria</taxon>
        <taxon>Candidatus Gribaldobacteria</taxon>
    </lineage>
</organism>
<dbReference type="InterPro" id="IPR027392">
    <property type="entry name" value="TF_Znf"/>
</dbReference>
<dbReference type="EMBL" id="PFAU01000037">
    <property type="protein sequence ID" value="PIR90967.1"/>
    <property type="molecule type" value="Genomic_DNA"/>
</dbReference>
<evidence type="ECO:0000313" key="3">
    <source>
        <dbReference type="Proteomes" id="UP000230882"/>
    </source>
</evidence>
<reference evidence="3" key="1">
    <citation type="submission" date="2017-09" db="EMBL/GenBank/DDBJ databases">
        <title>Depth-based differentiation of microbial function through sediment-hosted aquifers and enrichment of novel symbionts in the deep terrestrial subsurface.</title>
        <authorList>
            <person name="Probst A.J."/>
            <person name="Ladd B."/>
            <person name="Jarett J.K."/>
            <person name="Geller-Mcgrath D.E."/>
            <person name="Sieber C.M.K."/>
            <person name="Emerson J.B."/>
            <person name="Anantharaman K."/>
            <person name="Thomas B.C."/>
            <person name="Malmstrom R."/>
            <person name="Stieglmeier M."/>
            <person name="Klingl A."/>
            <person name="Woyke T."/>
            <person name="Ryan C.M."/>
            <person name="Banfield J.F."/>
        </authorList>
    </citation>
    <scope>NUCLEOTIDE SEQUENCE [LARGE SCALE GENOMIC DNA]</scope>
</reference>
<proteinExistence type="predicted"/>
<protein>
    <recommendedName>
        <fullName evidence="1">Transcription factor zinc-finger domain-containing protein</fullName>
    </recommendedName>
</protein>
<comment type="caution">
    <text evidence="2">The sequence shown here is derived from an EMBL/GenBank/DDBJ whole genome shotgun (WGS) entry which is preliminary data.</text>
</comment>
<dbReference type="Proteomes" id="UP000230882">
    <property type="component" value="Unassembled WGS sequence"/>
</dbReference>
<dbReference type="AlphaFoldDB" id="A0A2H0UVX9"/>
<dbReference type="Pfam" id="PF13453">
    <property type="entry name" value="Zn_ribbon_TFIIB"/>
    <property type="match status" value="2"/>
</dbReference>
<feature type="non-terminal residue" evidence="2">
    <location>
        <position position="1"/>
    </location>
</feature>
<gene>
    <name evidence="2" type="ORF">COU02_01510</name>
</gene>
<feature type="domain" description="Transcription factor zinc-finger" evidence="1">
    <location>
        <begin position="65"/>
        <end position="105"/>
    </location>
</feature>
<name>A0A2H0UVX9_9BACT</name>
<accession>A0A2H0UVX9</accession>